<protein>
    <submittedName>
        <fullName evidence="2">Uncharacterized protein</fullName>
    </submittedName>
</protein>
<name>A0A7S0D3D3_MICPS</name>
<proteinExistence type="predicted"/>
<organism evidence="2">
    <name type="scientific">Micromonas pusilla</name>
    <name type="common">Picoplanktonic green alga</name>
    <name type="synonym">Chromulina pusilla</name>
    <dbReference type="NCBI Taxonomy" id="38833"/>
    <lineage>
        <taxon>Eukaryota</taxon>
        <taxon>Viridiplantae</taxon>
        <taxon>Chlorophyta</taxon>
        <taxon>Mamiellophyceae</taxon>
        <taxon>Mamiellales</taxon>
        <taxon>Mamiellaceae</taxon>
        <taxon>Micromonas</taxon>
    </lineage>
</organism>
<feature type="region of interest" description="Disordered" evidence="1">
    <location>
        <begin position="1"/>
        <end position="24"/>
    </location>
</feature>
<dbReference type="AlphaFoldDB" id="A0A7S0D3D3"/>
<reference evidence="2" key="1">
    <citation type="submission" date="2021-01" db="EMBL/GenBank/DDBJ databases">
        <authorList>
            <person name="Corre E."/>
            <person name="Pelletier E."/>
            <person name="Niang G."/>
            <person name="Scheremetjew M."/>
            <person name="Finn R."/>
            <person name="Kale V."/>
            <person name="Holt S."/>
            <person name="Cochrane G."/>
            <person name="Meng A."/>
            <person name="Brown T."/>
            <person name="Cohen L."/>
        </authorList>
    </citation>
    <scope>NUCLEOTIDE SEQUENCE</scope>
    <source>
        <strain evidence="2">CCAC1681</strain>
    </source>
</reference>
<dbReference type="EMBL" id="HBEN01008877">
    <property type="protein sequence ID" value="CAD8442417.1"/>
    <property type="molecule type" value="Transcribed_RNA"/>
</dbReference>
<sequence>MAAADQARAQAHEERRERERSLDELEMMREALAMESTRRTNAERIAAAAEHAAATAAEDAEYARELLEQAGAKTPARASPLPEYGAPHGVQNAAAETLNAAAEAAELLDELKGGMRVSVEHQRALQDLRTRAYGNSANIGSPRGGVSPRAYAPQRKMAANSARDLGGQSAHARGMAYGRQVAGRAPNVGYANRAETTARERLDSSHYGIPGGQMLTGMPGTHGMGPPPYRPQDRLKSPYLDPNSASARSRRASVNAGHQWATPALQRAKRHVTTRGGEAEVESFPPNNVAAERWNSAVEYARKEYVADKRAAAERRRARMANEESMPMA</sequence>
<feature type="region of interest" description="Disordered" evidence="1">
    <location>
        <begin position="217"/>
        <end position="284"/>
    </location>
</feature>
<accession>A0A7S0D3D3</accession>
<evidence type="ECO:0000313" key="2">
    <source>
        <dbReference type="EMBL" id="CAD8442417.1"/>
    </source>
</evidence>
<evidence type="ECO:0000256" key="1">
    <source>
        <dbReference type="SAM" id="MobiDB-lite"/>
    </source>
</evidence>
<feature type="compositionally biased region" description="Basic and acidic residues" evidence="1">
    <location>
        <begin position="10"/>
        <end position="24"/>
    </location>
</feature>
<gene>
    <name evidence="2" type="ORF">MSP1401_LOCUS7377</name>
</gene>